<dbReference type="EMBL" id="KB445559">
    <property type="protein sequence ID" value="EMC93737.1"/>
    <property type="molecule type" value="Genomic_DNA"/>
</dbReference>
<sequence>MAAKRAPSVCLACQARQALIGRRRLTSNNRRWLETAVLSASREGVALRTAGKGTSRRQNRDDADRMQTSVAVNGDLPQWNLNQQQEDVHGALEGLEILWREKDKRIRVLNALSNPWPEKPPHRAHFAKKAADAHLQLPEANAARIPHDMFRKNLAQALTDKAARRILRAQLLRCEVPRDIVRVIAVCLTMSRQTQQHIAALHEPIMRALYRCRNNVDDMTVLGTLNGIHSRYLIYGVRFDPHLLALGLKFAARSRSLRNMKRYLRAVKTSGLTVSSNIFRAVIAKFSIGHRGLGEIRNGRWKKSDLLEVLTGFDDCRHLPPEQQYHLGVFLDRSDWQYLHGWVAVLARCKATTLIWQEWLLWKQSDARLRPRKLVGYGILTTSRERGDYWFVEQMAFAGGLKEAWAMVAEIGIDFRVAKNRIQLRLLDGIEHCPESVWRAQGDVLRKELLRKYDVELSKIERAFSVTWVPTDLDDEAGGHHILLEDQEEVLERLGADDFKLEEDYGFPYETIVSPRERGLHDAAELGLVDP</sequence>
<protein>
    <submittedName>
        <fullName evidence="2">Uncharacterized protein</fullName>
    </submittedName>
</protein>
<evidence type="ECO:0000256" key="1">
    <source>
        <dbReference type="SAM" id="MobiDB-lite"/>
    </source>
</evidence>
<gene>
    <name evidence="2" type="ORF">BAUCODRAFT_141169</name>
</gene>
<dbReference type="Proteomes" id="UP000011761">
    <property type="component" value="Unassembled WGS sequence"/>
</dbReference>
<evidence type="ECO:0000313" key="2">
    <source>
        <dbReference type="EMBL" id="EMC93737.1"/>
    </source>
</evidence>
<dbReference type="GeneID" id="19108397"/>
<reference evidence="2 3" key="1">
    <citation type="journal article" date="2012" name="PLoS Pathog.">
        <title>Diverse lifestyles and strategies of plant pathogenesis encoded in the genomes of eighteen Dothideomycetes fungi.</title>
        <authorList>
            <person name="Ohm R.A."/>
            <person name="Feau N."/>
            <person name="Henrissat B."/>
            <person name="Schoch C.L."/>
            <person name="Horwitz B.A."/>
            <person name="Barry K.W."/>
            <person name="Condon B.J."/>
            <person name="Copeland A.C."/>
            <person name="Dhillon B."/>
            <person name="Glaser F."/>
            <person name="Hesse C.N."/>
            <person name="Kosti I."/>
            <person name="LaButti K."/>
            <person name="Lindquist E.A."/>
            <person name="Lucas S."/>
            <person name="Salamov A.A."/>
            <person name="Bradshaw R.E."/>
            <person name="Ciuffetti L."/>
            <person name="Hamelin R.C."/>
            <person name="Kema G.H.J."/>
            <person name="Lawrence C."/>
            <person name="Scott J.A."/>
            <person name="Spatafora J.W."/>
            <person name="Turgeon B.G."/>
            <person name="de Wit P.J.G.M."/>
            <person name="Zhong S."/>
            <person name="Goodwin S.B."/>
            <person name="Grigoriev I.V."/>
        </authorList>
    </citation>
    <scope>NUCLEOTIDE SEQUENCE [LARGE SCALE GENOMIC DNA]</scope>
    <source>
        <strain evidence="2 3">UAMH 10762</strain>
    </source>
</reference>
<dbReference type="OrthoDB" id="3827811at2759"/>
<name>M2LHT3_BAUPA</name>
<dbReference type="OMA" id="DWQYLHG"/>
<accession>M2LHT3</accession>
<dbReference type="KEGG" id="bcom:BAUCODRAFT_141169"/>
<dbReference type="RefSeq" id="XP_007678840.1">
    <property type="nucleotide sequence ID" value="XM_007680650.1"/>
</dbReference>
<dbReference type="eggNOG" id="ENOG502SVNK">
    <property type="taxonomic scope" value="Eukaryota"/>
</dbReference>
<dbReference type="AlphaFoldDB" id="M2LHT3"/>
<keyword evidence="3" id="KW-1185">Reference proteome</keyword>
<organism evidence="2 3">
    <name type="scientific">Baudoinia panamericana (strain UAMH 10762)</name>
    <name type="common">Angels' share fungus</name>
    <name type="synonym">Baudoinia compniacensis (strain UAMH 10762)</name>
    <dbReference type="NCBI Taxonomy" id="717646"/>
    <lineage>
        <taxon>Eukaryota</taxon>
        <taxon>Fungi</taxon>
        <taxon>Dikarya</taxon>
        <taxon>Ascomycota</taxon>
        <taxon>Pezizomycotina</taxon>
        <taxon>Dothideomycetes</taxon>
        <taxon>Dothideomycetidae</taxon>
        <taxon>Mycosphaerellales</taxon>
        <taxon>Teratosphaeriaceae</taxon>
        <taxon>Baudoinia</taxon>
    </lineage>
</organism>
<evidence type="ECO:0000313" key="3">
    <source>
        <dbReference type="Proteomes" id="UP000011761"/>
    </source>
</evidence>
<proteinExistence type="predicted"/>
<dbReference type="HOGENOM" id="CLU_498907_0_0_1"/>
<feature type="region of interest" description="Disordered" evidence="1">
    <location>
        <begin position="44"/>
        <end position="65"/>
    </location>
</feature>